<dbReference type="AlphaFoldDB" id="A0A949NG12"/>
<keyword evidence="2" id="KW-1185">Reference proteome</keyword>
<proteinExistence type="predicted"/>
<dbReference type="EMBL" id="JAHQCW010000005">
    <property type="protein sequence ID" value="MBU9735858.1"/>
    <property type="molecule type" value="Genomic_DNA"/>
</dbReference>
<protein>
    <recommendedName>
        <fullName evidence="3">Glycoside hydrolase family 2</fullName>
    </recommendedName>
</protein>
<dbReference type="InterPro" id="IPR053161">
    <property type="entry name" value="Ulvan_degrading_GH"/>
</dbReference>
<reference evidence="1" key="1">
    <citation type="submission" date="2021-06" db="EMBL/GenBank/DDBJ databases">
        <title>Description of novel taxa of the family Lachnospiraceae.</title>
        <authorList>
            <person name="Chaplin A.V."/>
            <person name="Sokolova S.R."/>
            <person name="Pikina A.P."/>
            <person name="Korzhanova M."/>
            <person name="Belova V."/>
            <person name="Korostin D."/>
            <person name="Efimov B.A."/>
        </authorList>
    </citation>
    <scope>NUCLEOTIDE SEQUENCE</scope>
    <source>
        <strain evidence="1">ASD5720</strain>
    </source>
</reference>
<evidence type="ECO:0000313" key="2">
    <source>
        <dbReference type="Proteomes" id="UP000712157"/>
    </source>
</evidence>
<accession>A0A949NG12</accession>
<evidence type="ECO:0008006" key="3">
    <source>
        <dbReference type="Google" id="ProtNLM"/>
    </source>
</evidence>
<evidence type="ECO:0000313" key="1">
    <source>
        <dbReference type="EMBL" id="MBU9735858.1"/>
    </source>
</evidence>
<dbReference type="Proteomes" id="UP000712157">
    <property type="component" value="Unassembled WGS sequence"/>
</dbReference>
<dbReference type="PANTHER" id="PTHR36848:SF2">
    <property type="entry name" value="SECRETED PROTEIN"/>
    <property type="match status" value="1"/>
</dbReference>
<name>A0A949NG12_9FIRM</name>
<dbReference type="RefSeq" id="WP_238720893.1">
    <property type="nucleotide sequence ID" value="NZ_JAHQCW010000005.1"/>
</dbReference>
<comment type="caution">
    <text evidence="1">The sequence shown here is derived from an EMBL/GenBank/DDBJ whole genome shotgun (WGS) entry which is preliminary data.</text>
</comment>
<sequence>MLYSKCEKPLTEELFRNPTKEYRGAPFWSWNCRLDQEELLRQIDILHEMGFGGFHIHVRVGLDTPYLGKEYMDLIAVCAEKARKLGMTLWLYDEDRWPSGTAGGTVTKNPENRVRHLLVTRTPYGQGKVLERLAESKATSLRTENGRLLACYDIRLNSDGRLDGYKKVEEEEPVEGFRLYAYEETAEPNPWFNNQTYADTLNPGTVAEFLHRTHERYYEKFGKEFGGLIPAIFTDEPQFEHKTTLDFAWEDRDVILPWTSTLPESFQKAYDGEDLLAHIPELLWEPADGISRTRYLYHDHIAERFAAAFADQCGAWCEKHGLLLTGHMMEEPTLEKQTTALGETMRSYRSFQLPGIDMVCNWHEYTTAKQAQSVSRQKWAPGVMSEIYGVTNWDYDFRGYKLQGDWQAALGVTVRVPHLSWVSMNGESKRDYPGTFNYQAPWYDQFPLIEDHFARINTAMTRGNPVVHIGVIHPVESYWLHFGVRENTWASRNRLEKQFLNLTKWLLEGLQDFDFIAESLLPEQCVPEQIDGRIFPVGEMHYDVVIVPGCETLRSTTLDLLERFRDLGGRVIFLGAPPKFQDAIPTERGRNLSKRCERGEFESTDLMDLLEGVRELDIRTGTGERTQNLIYQLREEKDNRWLFIAHSKDPDNKDLVCGDVLRIRIRGEWYCTKYDTQSGEIEPFYSLWQEGWTQIHVPFYDHDSLMLKLTKEQTGTPREYFQTAIATPVQTTCIPKSSISANSGTRVKRWLYSVPVTLEEPNVLLLDMAEYRLDEEEYRPMEEILRLDNILRREIGWPLRMEAFAQPYVEKDASTPHVVGLRFTFHSRVIVKNTRLALEREDLAEIRLNNELLEVETDGWYVDRCIRTVPMPDIFPGKNVLEISWRYGCKVDLEAVYLLGDFGVEVAGCCCTLTEPVKKLAFGDITRQGLPFYGGNLVYHLETNVQEDCAEMAVTSYRGQLLHLSVNGEPKGHMIYSPYRLPLNGLRPGIQKIDIRLFGNRVNTFGQLHCNNRDRGLWWGPNSWRTDAEEWTYEYRFRRQGILKSPELFLSGTE</sequence>
<gene>
    <name evidence="1" type="ORF">KTH89_04870</name>
</gene>
<organism evidence="1 2">
    <name type="scientific">Diplocloster agilis</name>
    <dbReference type="NCBI Taxonomy" id="2850323"/>
    <lineage>
        <taxon>Bacteria</taxon>
        <taxon>Bacillati</taxon>
        <taxon>Bacillota</taxon>
        <taxon>Clostridia</taxon>
        <taxon>Lachnospirales</taxon>
        <taxon>Lachnospiraceae</taxon>
        <taxon>Diplocloster</taxon>
    </lineage>
</organism>
<dbReference type="PANTHER" id="PTHR36848">
    <property type="entry name" value="DNA-BINDING PROTEIN (PUTATIVE SECRETED PROTEIN)-RELATED"/>
    <property type="match status" value="1"/>
</dbReference>